<dbReference type="SUPFAM" id="SSF55874">
    <property type="entry name" value="ATPase domain of HSP90 chaperone/DNA topoisomerase II/histidine kinase"/>
    <property type="match status" value="1"/>
</dbReference>
<evidence type="ECO:0000256" key="6">
    <source>
        <dbReference type="ARBA" id="ARBA00022777"/>
    </source>
</evidence>
<dbReference type="SMART" id="SM00387">
    <property type="entry name" value="HATPase_c"/>
    <property type="match status" value="1"/>
</dbReference>
<dbReference type="InterPro" id="IPR003660">
    <property type="entry name" value="HAMP_dom"/>
</dbReference>
<evidence type="ECO:0000256" key="7">
    <source>
        <dbReference type="SAM" id="Phobius"/>
    </source>
</evidence>
<dbReference type="Gene3D" id="1.10.287.130">
    <property type="match status" value="1"/>
</dbReference>
<dbReference type="Gene3D" id="3.30.565.10">
    <property type="entry name" value="Histidine kinase-like ATPase, C-terminal domain"/>
    <property type="match status" value="1"/>
</dbReference>
<dbReference type="FunFam" id="3.30.565.10:FF:000010">
    <property type="entry name" value="Sensor histidine kinase RcsC"/>
    <property type="match status" value="1"/>
</dbReference>
<dbReference type="Gene3D" id="6.10.340.10">
    <property type="match status" value="1"/>
</dbReference>
<evidence type="ECO:0000256" key="5">
    <source>
        <dbReference type="ARBA" id="ARBA00022679"/>
    </source>
</evidence>
<dbReference type="GO" id="GO:0009927">
    <property type="term" value="F:histidine phosphotransfer kinase activity"/>
    <property type="evidence" value="ECO:0007669"/>
    <property type="project" value="TreeGrafter"/>
</dbReference>
<evidence type="ECO:0000259" key="8">
    <source>
        <dbReference type="PROSITE" id="PS50109"/>
    </source>
</evidence>
<keyword evidence="4" id="KW-0597">Phosphoprotein</keyword>
<dbReference type="Proteomes" id="UP000226525">
    <property type="component" value="Unassembled WGS sequence"/>
</dbReference>
<comment type="subcellular location">
    <subcellularLocation>
        <location evidence="2">Membrane</location>
    </subcellularLocation>
</comment>
<name>A0A2D6YHF2_9DELT</name>
<keyword evidence="7" id="KW-0472">Membrane</keyword>
<evidence type="ECO:0000259" key="9">
    <source>
        <dbReference type="PROSITE" id="PS50885"/>
    </source>
</evidence>
<comment type="catalytic activity">
    <reaction evidence="1">
        <text>ATP + protein L-histidine = ADP + protein N-phospho-L-histidine.</text>
        <dbReference type="EC" id="2.7.13.3"/>
    </reaction>
</comment>
<feature type="transmembrane region" description="Helical" evidence="7">
    <location>
        <begin position="12"/>
        <end position="31"/>
    </location>
</feature>
<dbReference type="InterPro" id="IPR036097">
    <property type="entry name" value="HisK_dim/P_sf"/>
</dbReference>
<dbReference type="SUPFAM" id="SSF47384">
    <property type="entry name" value="Homodimeric domain of signal transducing histidine kinase"/>
    <property type="match status" value="1"/>
</dbReference>
<dbReference type="SUPFAM" id="SSF158472">
    <property type="entry name" value="HAMP domain-like"/>
    <property type="match status" value="1"/>
</dbReference>
<evidence type="ECO:0000256" key="4">
    <source>
        <dbReference type="ARBA" id="ARBA00022553"/>
    </source>
</evidence>
<evidence type="ECO:0000256" key="3">
    <source>
        <dbReference type="ARBA" id="ARBA00012438"/>
    </source>
</evidence>
<dbReference type="SMART" id="SM00304">
    <property type="entry name" value="HAMP"/>
    <property type="match status" value="1"/>
</dbReference>
<dbReference type="PROSITE" id="PS50109">
    <property type="entry name" value="HIS_KIN"/>
    <property type="match status" value="1"/>
</dbReference>
<evidence type="ECO:0000256" key="1">
    <source>
        <dbReference type="ARBA" id="ARBA00000085"/>
    </source>
</evidence>
<dbReference type="InterPro" id="IPR005467">
    <property type="entry name" value="His_kinase_dom"/>
</dbReference>
<dbReference type="CDD" id="cd16922">
    <property type="entry name" value="HATPase_EvgS-ArcB-TorS-like"/>
    <property type="match status" value="1"/>
</dbReference>
<dbReference type="Pfam" id="PF00512">
    <property type="entry name" value="HisKA"/>
    <property type="match status" value="1"/>
</dbReference>
<dbReference type="PANTHER" id="PTHR43047:SF72">
    <property type="entry name" value="OSMOSENSING HISTIDINE PROTEIN KINASE SLN1"/>
    <property type="match status" value="1"/>
</dbReference>
<dbReference type="GO" id="GO:0005886">
    <property type="term" value="C:plasma membrane"/>
    <property type="evidence" value="ECO:0007669"/>
    <property type="project" value="TreeGrafter"/>
</dbReference>
<accession>A0A2D6YHF2</accession>
<evidence type="ECO:0000313" key="11">
    <source>
        <dbReference type="Proteomes" id="UP000226525"/>
    </source>
</evidence>
<dbReference type="CDD" id="cd06225">
    <property type="entry name" value="HAMP"/>
    <property type="match status" value="1"/>
</dbReference>
<keyword evidence="6" id="KW-0418">Kinase</keyword>
<organism evidence="10 11">
    <name type="scientific">SAR324 cluster bacterium</name>
    <dbReference type="NCBI Taxonomy" id="2024889"/>
    <lineage>
        <taxon>Bacteria</taxon>
        <taxon>Deltaproteobacteria</taxon>
        <taxon>SAR324 cluster</taxon>
    </lineage>
</organism>
<dbReference type="CDD" id="cd00082">
    <property type="entry name" value="HisKA"/>
    <property type="match status" value="1"/>
</dbReference>
<dbReference type="AlphaFoldDB" id="A0A2D6YHF2"/>
<proteinExistence type="predicted"/>
<dbReference type="InterPro" id="IPR003594">
    <property type="entry name" value="HATPase_dom"/>
</dbReference>
<keyword evidence="7" id="KW-1133">Transmembrane helix</keyword>
<protein>
    <recommendedName>
        <fullName evidence="3">histidine kinase</fullName>
        <ecNumber evidence="3">2.7.13.3</ecNumber>
    </recommendedName>
</protein>
<comment type="caution">
    <text evidence="10">The sequence shown here is derived from an EMBL/GenBank/DDBJ whole genome shotgun (WGS) entry which is preliminary data.</text>
</comment>
<dbReference type="EMBL" id="NZEX01000040">
    <property type="protein sequence ID" value="MAH62598.1"/>
    <property type="molecule type" value="Genomic_DNA"/>
</dbReference>
<feature type="domain" description="Histidine kinase" evidence="8">
    <location>
        <begin position="300"/>
        <end position="519"/>
    </location>
</feature>
<dbReference type="Pfam" id="PF02518">
    <property type="entry name" value="HATPase_c"/>
    <property type="match status" value="1"/>
</dbReference>
<dbReference type="EC" id="2.7.13.3" evidence="3"/>
<dbReference type="Pfam" id="PF00672">
    <property type="entry name" value="HAMP"/>
    <property type="match status" value="1"/>
</dbReference>
<evidence type="ECO:0000256" key="2">
    <source>
        <dbReference type="ARBA" id="ARBA00004370"/>
    </source>
</evidence>
<keyword evidence="5" id="KW-0808">Transferase</keyword>
<feature type="domain" description="HAMP" evidence="9">
    <location>
        <begin position="226"/>
        <end position="278"/>
    </location>
</feature>
<dbReference type="PRINTS" id="PR00344">
    <property type="entry name" value="BCTRLSENSOR"/>
</dbReference>
<dbReference type="PANTHER" id="PTHR43047">
    <property type="entry name" value="TWO-COMPONENT HISTIDINE PROTEIN KINASE"/>
    <property type="match status" value="1"/>
</dbReference>
<dbReference type="InterPro" id="IPR004358">
    <property type="entry name" value="Sig_transdc_His_kin-like_C"/>
</dbReference>
<dbReference type="InterPro" id="IPR036890">
    <property type="entry name" value="HATPase_C_sf"/>
</dbReference>
<keyword evidence="7" id="KW-0812">Transmembrane</keyword>
<evidence type="ECO:0000313" key="10">
    <source>
        <dbReference type="EMBL" id="MAH62598.1"/>
    </source>
</evidence>
<dbReference type="SMART" id="SM00388">
    <property type="entry name" value="HisKA"/>
    <property type="match status" value="1"/>
</dbReference>
<dbReference type="PROSITE" id="PS50885">
    <property type="entry name" value="HAMP"/>
    <property type="match status" value="1"/>
</dbReference>
<sequence length="531" mass="60819">MTGSIRNKILVVFYLSSVLSLLGYILIYLLSQQQGELVEDSSQIPPVTEAWFRLNNGMHHAVSSQREWLLSGNSIFREGRMNVWDKEIEPALLELDRLYKTSRLWQDERQVEARTFYDIRLLIRNLNELQQQVEALTFRSLANTKNLTDRRDSDWLLANDMMVNQILPLQLNIEDAIATIVRWQSNFSRQNTLQIRNEVIDLNIRILFIALAVFLIGWILSRLLGEQIARSLQELRDAVRRVKDENFDGQIEISTQDEIGELAEEFREMLIAIQQRTQQLRNSFAELERASQTKSEFLTNMSHELRTPLNAIIGFADALLDDDEAALSNYQQDRLGRIRDSGQQLLDMINSLLDLSRMEAGKMQLHFTEFAPREVAEEVLNLLEPLMHRKHLKSQLVAQGHVFTCRLDRDKLRQMLINLLGNAIKFTPEGGVISVTLGRHGDWFQLAVHDTGVGIATDHLEKIFKAFQQVDSSVTRSYAGTGLGLALVRLTTHLLKGRVEVRSQTEKGSTFTLFLPLNPESIEDGEKEVLG</sequence>
<reference evidence="11" key="1">
    <citation type="submission" date="2017-09" db="EMBL/GenBank/DDBJ databases">
        <title>The Reconstruction of 2,631 Draft Metagenome-Assembled Genomes from the Global Oceans.</title>
        <authorList>
            <person name="Tully B.J."/>
            <person name="Graham E.D."/>
            <person name="Heidelberg J.F."/>
        </authorList>
    </citation>
    <scope>NUCLEOTIDE SEQUENCE [LARGE SCALE GENOMIC DNA]</scope>
</reference>
<dbReference type="GO" id="GO:0000155">
    <property type="term" value="F:phosphorelay sensor kinase activity"/>
    <property type="evidence" value="ECO:0007669"/>
    <property type="project" value="InterPro"/>
</dbReference>
<gene>
    <name evidence="10" type="ORF">CMN54_03950</name>
</gene>
<dbReference type="InterPro" id="IPR003661">
    <property type="entry name" value="HisK_dim/P_dom"/>
</dbReference>